<evidence type="ECO:0000313" key="5">
    <source>
        <dbReference type="Proteomes" id="UP000015354"/>
    </source>
</evidence>
<keyword evidence="2" id="KW-0732">Signal</keyword>
<sequence length="321" mass="35233">MEVMRWVRHLPLLLLLLCLCALCNEVRAGSAECPITYDDALSWCSTTFGRGGTLSLDAWAALSFNCGCNGAESIAITVGNRTSTGAYECVWSSAFDDYPGGNYCYAITGICPTACSDISSSICDTNQWICNTTNGSYSYQCQTCSGRIYTINGSSSSCSRSYTNPISCNPATTCSGHGCCVSTSTAPQGKCVCYASDELGYFSDDSCSSCLSGYYSRNNVLCRSTTRDISTLFASIAKTWTMVLPHMTAMGLVALWILVRRMWHSDRIFDLTELRRANLSATQIARRRQNKLFRSKYVPNRPVASRSFVKERYPTRGPPAY</sequence>
<protein>
    <recommendedName>
        <fullName evidence="6">Membrane-associated protein</fullName>
    </recommendedName>
</protein>
<dbReference type="OrthoDB" id="272535at2759"/>
<feature type="signal peptide" evidence="2">
    <location>
        <begin position="1"/>
        <end position="28"/>
    </location>
</feature>
<dbReference type="Proteomes" id="UP000015354">
    <property type="component" value="Unassembled WGS sequence"/>
</dbReference>
<name>S9TQL2_9TRYP</name>
<evidence type="ECO:0008006" key="6">
    <source>
        <dbReference type="Google" id="ProtNLM"/>
    </source>
</evidence>
<dbReference type="EMBL" id="ATMH01008396">
    <property type="protein sequence ID" value="EPY22000.1"/>
    <property type="molecule type" value="Genomic_DNA"/>
</dbReference>
<dbReference type="EMBL" id="ATMH01008925">
    <property type="protein sequence ID" value="EPY20597.1"/>
    <property type="molecule type" value="Genomic_DNA"/>
</dbReference>
<gene>
    <name evidence="4" type="ORF">STCU_08396</name>
    <name evidence="3" type="ORF">STCU_08925</name>
</gene>
<evidence type="ECO:0000313" key="3">
    <source>
        <dbReference type="EMBL" id="EPY20597.1"/>
    </source>
</evidence>
<evidence type="ECO:0000256" key="2">
    <source>
        <dbReference type="SAM" id="SignalP"/>
    </source>
</evidence>
<reference evidence="3 5" key="1">
    <citation type="journal article" date="2013" name="PLoS ONE">
        <title>Predicting the Proteins of Angomonas deanei, Strigomonas culicis and Their Respective Endosymbionts Reveals New Aspects of the Trypanosomatidae Family.</title>
        <authorList>
            <person name="Motta M.C."/>
            <person name="Martins A.C."/>
            <person name="de Souza S.S."/>
            <person name="Catta-Preta C.M."/>
            <person name="Silva R."/>
            <person name="Klein C.C."/>
            <person name="de Almeida L.G."/>
            <person name="de Lima Cunha O."/>
            <person name="Ciapina L.P."/>
            <person name="Brocchi M."/>
            <person name="Colabardini A.C."/>
            <person name="de Araujo Lima B."/>
            <person name="Machado C.R."/>
            <person name="de Almeida Soares C.M."/>
            <person name="Probst C.M."/>
            <person name="de Menezes C.B."/>
            <person name="Thompson C.E."/>
            <person name="Bartholomeu D.C."/>
            <person name="Gradia D.F."/>
            <person name="Pavoni D.P."/>
            <person name="Grisard E.C."/>
            <person name="Fantinatti-Garboggini F."/>
            <person name="Marchini F.K."/>
            <person name="Rodrigues-Luiz G.F."/>
            <person name="Wagner G."/>
            <person name="Goldman G.H."/>
            <person name="Fietto J.L."/>
            <person name="Elias M.C."/>
            <person name="Goldman M.H."/>
            <person name="Sagot M.F."/>
            <person name="Pereira M."/>
            <person name="Stoco P.H."/>
            <person name="de Mendonca-Neto R.P."/>
            <person name="Teixeira S.M."/>
            <person name="Maciel T.E."/>
            <person name="de Oliveira Mendes T.A."/>
            <person name="Urmenyi T.P."/>
            <person name="de Souza W."/>
            <person name="Schenkman S."/>
            <person name="de Vasconcelos A.T."/>
        </authorList>
    </citation>
    <scope>NUCLEOTIDE SEQUENCE [LARGE SCALE GENOMIC DNA]</scope>
</reference>
<keyword evidence="1" id="KW-0472">Membrane</keyword>
<accession>S9TQL2</accession>
<keyword evidence="5" id="KW-1185">Reference proteome</keyword>
<proteinExistence type="predicted"/>
<feature type="chain" id="PRO_5007727223" description="Membrane-associated protein" evidence="2">
    <location>
        <begin position="29"/>
        <end position="321"/>
    </location>
</feature>
<dbReference type="AlphaFoldDB" id="S9TQL2"/>
<reference evidence="3" key="2">
    <citation type="submission" date="2013-03" db="EMBL/GenBank/DDBJ databases">
        <authorList>
            <person name="Motta M.C.M."/>
            <person name="Martins A.C.A."/>
            <person name="Preta C.M.C.C."/>
            <person name="Silva R."/>
            <person name="de Souza S.S."/>
            <person name="Klein C.C."/>
            <person name="de Almeida L.G.P."/>
            <person name="Cunha O.L."/>
            <person name="Colabardini A.C."/>
            <person name="Lima B.A."/>
            <person name="Machado C.R."/>
            <person name="Soares C.M.A."/>
            <person name="de Menezes C.B.A."/>
            <person name="Bartolomeu D.C."/>
            <person name="Grisard E.C."/>
            <person name="Fantinatti-Garboggini F."/>
            <person name="Rodrigues-Luiz G.F."/>
            <person name="Wagner G."/>
            <person name="Goldman G.H."/>
            <person name="Fietto J.L.R."/>
            <person name="Ciapina L.P."/>
            <person name="Brocchi M."/>
            <person name="Elias M.C."/>
            <person name="Goldman M.H.S."/>
            <person name="Sagot M.-F."/>
            <person name="Pereira M."/>
            <person name="Stoco P.H."/>
            <person name="Teixeira S.M.R."/>
            <person name="de Mendonca-Neto R.P."/>
            <person name="Maciel T.E.F."/>
            <person name="Mendes T.A.O."/>
            <person name="Urmenyi T.P."/>
            <person name="Teixeira M.M.G."/>
            <person name="de Camargo E.F.P."/>
            <person name="de Sousa W."/>
            <person name="Schenkman S."/>
            <person name="de Vasconcelos A.T.R."/>
        </authorList>
    </citation>
    <scope>NUCLEOTIDE SEQUENCE</scope>
</reference>
<comment type="caution">
    <text evidence="3">The sequence shown here is derived from an EMBL/GenBank/DDBJ whole genome shotgun (WGS) entry which is preliminary data.</text>
</comment>
<organism evidence="3 5">
    <name type="scientific">Strigomonas culicis</name>
    <dbReference type="NCBI Taxonomy" id="28005"/>
    <lineage>
        <taxon>Eukaryota</taxon>
        <taxon>Discoba</taxon>
        <taxon>Euglenozoa</taxon>
        <taxon>Kinetoplastea</taxon>
        <taxon>Metakinetoplastina</taxon>
        <taxon>Trypanosomatida</taxon>
        <taxon>Trypanosomatidae</taxon>
        <taxon>Strigomonadinae</taxon>
        <taxon>Strigomonas</taxon>
    </lineage>
</organism>
<keyword evidence="1" id="KW-0812">Transmembrane</keyword>
<evidence type="ECO:0000313" key="4">
    <source>
        <dbReference type="EMBL" id="EPY22000.1"/>
    </source>
</evidence>
<evidence type="ECO:0000256" key="1">
    <source>
        <dbReference type="SAM" id="Phobius"/>
    </source>
</evidence>
<feature type="transmembrane region" description="Helical" evidence="1">
    <location>
        <begin position="240"/>
        <end position="259"/>
    </location>
</feature>
<keyword evidence="1" id="KW-1133">Transmembrane helix</keyword>